<dbReference type="SUPFAM" id="SSF51556">
    <property type="entry name" value="Metallo-dependent hydrolases"/>
    <property type="match status" value="1"/>
</dbReference>
<keyword evidence="1" id="KW-0378">Hydrolase</keyword>
<dbReference type="GO" id="GO:0016810">
    <property type="term" value="F:hydrolase activity, acting on carbon-nitrogen (but not peptide) bonds"/>
    <property type="evidence" value="ECO:0007669"/>
    <property type="project" value="InterPro"/>
</dbReference>
<dbReference type="SUPFAM" id="SSF51338">
    <property type="entry name" value="Composite domain of metallo-dependent hydrolases"/>
    <property type="match status" value="1"/>
</dbReference>
<feature type="domain" description="Amidohydrolase-related" evidence="2">
    <location>
        <begin position="61"/>
        <end position="426"/>
    </location>
</feature>
<dbReference type="InterPro" id="IPR006680">
    <property type="entry name" value="Amidohydro-rel"/>
</dbReference>
<dbReference type="PANTHER" id="PTHR43794">
    <property type="entry name" value="AMINOHYDROLASE SSNA-RELATED"/>
    <property type="match status" value="1"/>
</dbReference>
<dbReference type="InterPro" id="IPR011059">
    <property type="entry name" value="Metal-dep_hydrolase_composite"/>
</dbReference>
<accession>A0AB39HLJ8</accession>
<name>A0AB39HLJ8_9BACI</name>
<dbReference type="PANTHER" id="PTHR43794:SF11">
    <property type="entry name" value="AMIDOHYDROLASE-RELATED DOMAIN-CONTAINING PROTEIN"/>
    <property type="match status" value="1"/>
</dbReference>
<dbReference type="CDD" id="cd01298">
    <property type="entry name" value="ATZ_TRZ_like"/>
    <property type="match status" value="1"/>
</dbReference>
<dbReference type="InterPro" id="IPR050287">
    <property type="entry name" value="MTA/SAH_deaminase"/>
</dbReference>
<dbReference type="Gene3D" id="2.30.40.10">
    <property type="entry name" value="Urease, subunit C, domain 1"/>
    <property type="match status" value="1"/>
</dbReference>
<protein>
    <submittedName>
        <fullName evidence="3">Amidohydrolase family protein</fullName>
    </submittedName>
</protein>
<dbReference type="InterPro" id="IPR032466">
    <property type="entry name" value="Metal_Hydrolase"/>
</dbReference>
<reference evidence="3" key="1">
    <citation type="submission" date="2024-07" db="EMBL/GenBank/DDBJ databases">
        <title>Halotolerant mesophilic bacterium Ornithinibacillus sp. 4-3, sp. nov., isolated from soil.</title>
        <authorList>
            <person name="Sidarenka A.V."/>
            <person name="Guliayeva D.E."/>
            <person name="Leanovich S.I."/>
            <person name="Hileuskaya K.S."/>
            <person name="Akhremchuk A.E."/>
            <person name="Sikolenko M.A."/>
            <person name="Valentovich L.N."/>
        </authorList>
    </citation>
    <scope>NUCLEOTIDE SEQUENCE</scope>
    <source>
        <strain evidence="3">4-3</strain>
    </source>
</reference>
<evidence type="ECO:0000256" key="1">
    <source>
        <dbReference type="ARBA" id="ARBA00022801"/>
    </source>
</evidence>
<sequence>MKVDYIISSNHMLTMKGKGVGYVQNGAVAVQGNKIIKVGIKDEILAAYQAETLIDAGNKLIMPGLIDAHIHTGLAMFRGVAQDMSHWMQKGLWPFKKHIDVKETKKGSLVNIIEGIKAGTTTFGDYDLHMNELVENYSKIGARAKVAETVNELPNNLGDNPVTDLYTFDPALGQEKYERALKLYHEWHLKDDGRINVMLGPQGPDMLSIELLKEVQNQAEKLDTLIHMHVAQGDRETLQMEKRYQKRSIPFLEELGMLNERLIAVHLTEATEEETIKIAKSGAKMTYCAGSIGIIDGIVTPVQTFIDAGGTACLGSDQAAGNNCNNMFNEMKFAAILNKVKYQDPRIFNATQALRMATIESAKVLGMENEIGSLEDGKKADIILVNLDTPAFFPVLNYPIRNIVPNLVYSANGSEVDLVMIDGKIIMNDREVLTVCEKTALTEAQAAAEKVVKLSTDDILKADSDILKMVKEGLL</sequence>
<evidence type="ECO:0000259" key="2">
    <source>
        <dbReference type="Pfam" id="PF01979"/>
    </source>
</evidence>
<dbReference type="EMBL" id="CP162599">
    <property type="protein sequence ID" value="XDK33211.1"/>
    <property type="molecule type" value="Genomic_DNA"/>
</dbReference>
<proteinExistence type="predicted"/>
<dbReference type="Pfam" id="PF01979">
    <property type="entry name" value="Amidohydro_1"/>
    <property type="match status" value="1"/>
</dbReference>
<dbReference type="RefSeq" id="WP_368653893.1">
    <property type="nucleotide sequence ID" value="NZ_CP162599.1"/>
</dbReference>
<dbReference type="AlphaFoldDB" id="A0AB39HLJ8"/>
<evidence type="ECO:0000313" key="3">
    <source>
        <dbReference type="EMBL" id="XDK33211.1"/>
    </source>
</evidence>
<gene>
    <name evidence="3" type="ORF">AB4Y30_02255</name>
</gene>
<dbReference type="Gene3D" id="3.20.20.140">
    <property type="entry name" value="Metal-dependent hydrolases"/>
    <property type="match status" value="1"/>
</dbReference>
<organism evidence="3">
    <name type="scientific">Ornithinibacillus sp. 4-3</name>
    <dbReference type="NCBI Taxonomy" id="3231488"/>
    <lineage>
        <taxon>Bacteria</taxon>
        <taxon>Bacillati</taxon>
        <taxon>Bacillota</taxon>
        <taxon>Bacilli</taxon>
        <taxon>Bacillales</taxon>
        <taxon>Bacillaceae</taxon>
        <taxon>Ornithinibacillus</taxon>
    </lineage>
</organism>